<evidence type="ECO:0000259" key="9">
    <source>
        <dbReference type="Pfam" id="PF21343"/>
    </source>
</evidence>
<keyword evidence="5" id="KW-0809">Transit peptide</keyword>
<dbReference type="PANTHER" id="PTHR43884">
    <property type="entry name" value="ACYL-COA DEHYDROGENASE"/>
    <property type="match status" value="1"/>
</dbReference>
<dbReference type="InterPro" id="IPR049448">
    <property type="entry name" value="ACAD9/ACADV-like_C"/>
</dbReference>
<dbReference type="InterPro" id="IPR036250">
    <property type="entry name" value="AcylCo_DH-like_C"/>
</dbReference>
<dbReference type="GO" id="GO:0050660">
    <property type="term" value="F:flavin adenine dinucleotide binding"/>
    <property type="evidence" value="ECO:0007669"/>
    <property type="project" value="InterPro"/>
</dbReference>
<keyword evidence="7" id="KW-0496">Mitochondrion</keyword>
<dbReference type="Pfam" id="PF21343">
    <property type="entry name" value="ACAD9-ACADV_C"/>
    <property type="match status" value="1"/>
</dbReference>
<evidence type="ECO:0000256" key="7">
    <source>
        <dbReference type="ARBA" id="ARBA00023128"/>
    </source>
</evidence>
<dbReference type="WBParaSite" id="ACRNAN_scaffold3682.g30106.t1">
    <property type="protein sequence ID" value="ACRNAN_scaffold3682.g30106.t1"/>
    <property type="gene ID" value="ACRNAN_scaffold3682.g30106"/>
</dbReference>
<feature type="domain" description="ACAD9/ACADV-like C-terminal" evidence="9">
    <location>
        <begin position="495"/>
        <end position="613"/>
    </location>
</feature>
<dbReference type="SUPFAM" id="SSF56645">
    <property type="entry name" value="Acyl-CoA dehydrogenase NM domain-like"/>
    <property type="match status" value="1"/>
</dbReference>
<comment type="subcellular location">
    <subcellularLocation>
        <location evidence="2">Mitochondrion</location>
    </subcellularLocation>
</comment>
<evidence type="ECO:0000256" key="6">
    <source>
        <dbReference type="ARBA" id="ARBA00023002"/>
    </source>
</evidence>
<evidence type="ECO:0000313" key="11">
    <source>
        <dbReference type="WBParaSite" id="ACRNAN_scaffold3682.g30106.t1"/>
    </source>
</evidence>
<dbReference type="Gene3D" id="1.10.540.10">
    <property type="entry name" value="Acyl-CoA dehydrogenase/oxidase, N-terminal domain"/>
    <property type="match status" value="1"/>
</dbReference>
<dbReference type="InterPro" id="IPR009100">
    <property type="entry name" value="AcylCoA_DH/oxidase_NM_dom_sf"/>
</dbReference>
<dbReference type="InterPro" id="IPR046373">
    <property type="entry name" value="Acyl-CoA_Oxase/DH_mid-dom_sf"/>
</dbReference>
<proteinExistence type="predicted"/>
<dbReference type="AlphaFoldDB" id="A0A914DS10"/>
<name>A0A914DS10_9BILA</name>
<dbReference type="PANTHER" id="PTHR43884:SF9">
    <property type="entry name" value="COMPLEX I ASSEMBLY FACTOR ACAD9, MITOCHONDRIAL"/>
    <property type="match status" value="1"/>
</dbReference>
<evidence type="ECO:0000256" key="3">
    <source>
        <dbReference type="ARBA" id="ARBA00022630"/>
    </source>
</evidence>
<evidence type="ECO:0000256" key="4">
    <source>
        <dbReference type="ARBA" id="ARBA00022827"/>
    </source>
</evidence>
<organism evidence="10 11">
    <name type="scientific">Acrobeloides nanus</name>
    <dbReference type="NCBI Taxonomy" id="290746"/>
    <lineage>
        <taxon>Eukaryota</taxon>
        <taxon>Metazoa</taxon>
        <taxon>Ecdysozoa</taxon>
        <taxon>Nematoda</taxon>
        <taxon>Chromadorea</taxon>
        <taxon>Rhabditida</taxon>
        <taxon>Tylenchina</taxon>
        <taxon>Cephalobomorpha</taxon>
        <taxon>Cephaloboidea</taxon>
        <taxon>Cephalobidae</taxon>
        <taxon>Acrobeloides</taxon>
    </lineage>
</organism>
<dbReference type="GO" id="GO:0003995">
    <property type="term" value="F:acyl-CoA dehydrogenase activity"/>
    <property type="evidence" value="ECO:0007669"/>
    <property type="project" value="TreeGrafter"/>
</dbReference>
<dbReference type="SUPFAM" id="SSF47203">
    <property type="entry name" value="Acyl-CoA dehydrogenase C-terminal domain-like"/>
    <property type="match status" value="1"/>
</dbReference>
<keyword evidence="4" id="KW-0274">FAD</keyword>
<dbReference type="GO" id="GO:0005739">
    <property type="term" value="C:mitochondrion"/>
    <property type="evidence" value="ECO:0007669"/>
    <property type="project" value="UniProtKB-SubCell"/>
</dbReference>
<protein>
    <submittedName>
        <fullName evidence="11">Acyl-CoA dehydrogenase/oxidase N-terminal domain-containing protein</fullName>
    </submittedName>
</protein>
<evidence type="ECO:0000256" key="1">
    <source>
        <dbReference type="ARBA" id="ARBA00001974"/>
    </source>
</evidence>
<dbReference type="Gene3D" id="1.20.140.10">
    <property type="entry name" value="Butyryl-CoA Dehydrogenase, subunit A, domain 3"/>
    <property type="match status" value="2"/>
</dbReference>
<dbReference type="GO" id="GO:0044281">
    <property type="term" value="P:small molecule metabolic process"/>
    <property type="evidence" value="ECO:0007669"/>
    <property type="project" value="UniProtKB-ARBA"/>
</dbReference>
<keyword evidence="3" id="KW-0285">Flavoprotein</keyword>
<dbReference type="InterPro" id="IPR013786">
    <property type="entry name" value="AcylCoA_DH/ox_N"/>
</dbReference>
<sequence>MGFLEMLRRSLSLRKVPSFRRFSAETTERKDITERKEWEIKQKEIESKIPIEKRSVSRGLALNRFEKDFLIYPEYSETDDAEKIKDRVRKIDSELRAALLLESMDKAGTLTSSVMATLLKNGIYGTFVPKEFGGENLCHKDLACIHEAIGQDLSTFLNVYNAQLATNLLVFYGSPEHRAKYLPKIASFQCKPAICMHDDLENETLASFTTSVVKGELNGTKVNVINGKNANLFLILAKNKFSHMDKPNHSWYLLDSSELGHGKVDVVDRHETHGLKALNISKLKFSNISLTHSKELCSAESTKEISAEILSSNQIYHGAAVCGFIKKLLVEITEYANRKVVGNHRLGENMTVQKAIAELGMNLFVLESIVYYLAGLLDENLILATDIENSIVARNVHRTLRQALLTIIDTIGILSTEQGFPYEQRIRDVNTYLSLCLPEFVHMKNIAIPTIESWITNTKYQNVMFKPNIVKKLIFGDSRSKDPKLQHYIAEHAHPSLAESCTRLEQTMFRFDGALTNICDMSGKRMVKEPASLWNIATVVENNFAMMACIARANRSYCIGLRNADLEITMANTYCMKANEQSKEICEEIWNNLLLSTRNREIDIGKAMLEAGGYCIEIPIEKNW</sequence>
<dbReference type="Gene3D" id="2.40.110.10">
    <property type="entry name" value="Butyryl-CoA Dehydrogenase, subunit A, domain 2"/>
    <property type="match status" value="1"/>
</dbReference>
<accession>A0A914DS10</accession>
<dbReference type="Pfam" id="PF02771">
    <property type="entry name" value="Acyl-CoA_dh_N"/>
    <property type="match status" value="1"/>
</dbReference>
<feature type="domain" description="Acyl-CoA dehydrogenase/oxidase N-terminal" evidence="8">
    <location>
        <begin position="78"/>
        <end position="187"/>
    </location>
</feature>
<dbReference type="Proteomes" id="UP000887540">
    <property type="component" value="Unplaced"/>
</dbReference>
<evidence type="ECO:0000256" key="2">
    <source>
        <dbReference type="ARBA" id="ARBA00004173"/>
    </source>
</evidence>
<evidence type="ECO:0000259" key="8">
    <source>
        <dbReference type="Pfam" id="PF02771"/>
    </source>
</evidence>
<keyword evidence="6" id="KW-0560">Oxidoreductase</keyword>
<comment type="cofactor">
    <cofactor evidence="1">
        <name>FAD</name>
        <dbReference type="ChEBI" id="CHEBI:57692"/>
    </cofactor>
</comment>
<evidence type="ECO:0000313" key="10">
    <source>
        <dbReference type="Proteomes" id="UP000887540"/>
    </source>
</evidence>
<evidence type="ECO:0000256" key="5">
    <source>
        <dbReference type="ARBA" id="ARBA00022946"/>
    </source>
</evidence>
<dbReference type="InterPro" id="IPR037069">
    <property type="entry name" value="AcylCoA_DH/ox_N_sf"/>
</dbReference>
<keyword evidence="10" id="KW-1185">Reference proteome</keyword>
<reference evidence="11" key="1">
    <citation type="submission" date="2022-11" db="UniProtKB">
        <authorList>
            <consortium name="WormBaseParasite"/>
        </authorList>
    </citation>
    <scope>IDENTIFICATION</scope>
</reference>